<organism evidence="2 3">
    <name type="scientific">Polarella glacialis</name>
    <name type="common">Dinoflagellate</name>
    <dbReference type="NCBI Taxonomy" id="89957"/>
    <lineage>
        <taxon>Eukaryota</taxon>
        <taxon>Sar</taxon>
        <taxon>Alveolata</taxon>
        <taxon>Dinophyceae</taxon>
        <taxon>Suessiales</taxon>
        <taxon>Suessiaceae</taxon>
        <taxon>Polarella</taxon>
    </lineage>
</organism>
<dbReference type="InterPro" id="IPR056290">
    <property type="entry name" value="CEPT76/DRC7_peptidase-like_dom"/>
</dbReference>
<dbReference type="EMBL" id="CAJNNW010035229">
    <property type="protein sequence ID" value="CAE8726442.1"/>
    <property type="molecule type" value="Genomic_DNA"/>
</dbReference>
<dbReference type="Proteomes" id="UP000626109">
    <property type="component" value="Unassembled WGS sequence"/>
</dbReference>
<evidence type="ECO:0000313" key="2">
    <source>
        <dbReference type="EMBL" id="CAE8726442.1"/>
    </source>
</evidence>
<dbReference type="GO" id="GO:0035869">
    <property type="term" value="C:ciliary transition zone"/>
    <property type="evidence" value="ECO:0007669"/>
    <property type="project" value="TreeGrafter"/>
</dbReference>
<dbReference type="GO" id="GO:1905515">
    <property type="term" value="P:non-motile cilium assembly"/>
    <property type="evidence" value="ECO:0007669"/>
    <property type="project" value="TreeGrafter"/>
</dbReference>
<protein>
    <recommendedName>
        <fullName evidence="1">CEP76/DRC7 peptidase-like domain-containing protein</fullName>
    </recommendedName>
</protein>
<feature type="domain" description="CEP76/DRC7 peptidase-like" evidence="1">
    <location>
        <begin position="10"/>
        <end position="135"/>
    </location>
</feature>
<dbReference type="Pfam" id="PF24656">
    <property type="entry name" value="CEPT76_peptidase"/>
    <property type="match status" value="1"/>
</dbReference>
<dbReference type="GO" id="GO:1904491">
    <property type="term" value="P:protein localization to ciliary transition zone"/>
    <property type="evidence" value="ECO:0007669"/>
    <property type="project" value="TreeGrafter"/>
</dbReference>
<gene>
    <name evidence="2" type="ORF">PGLA2088_LOCUS44480</name>
</gene>
<proteinExistence type="predicted"/>
<feature type="non-terminal residue" evidence="2">
    <location>
        <position position="178"/>
    </location>
</feature>
<accession>A0A813LFQ9</accession>
<evidence type="ECO:0000313" key="3">
    <source>
        <dbReference type="Proteomes" id="UP000626109"/>
    </source>
</evidence>
<dbReference type="InterPro" id="IPR052434">
    <property type="entry name" value="Tectonic-like_complex_comp"/>
</dbReference>
<feature type="non-terminal residue" evidence="2">
    <location>
        <position position="1"/>
    </location>
</feature>
<comment type="caution">
    <text evidence="2">The sequence shown here is derived from an EMBL/GenBank/DDBJ whole genome shotgun (WGS) entry which is preliminary data.</text>
</comment>
<dbReference type="PANTHER" id="PTHR20837">
    <property type="entry name" value="CENTROSOMAL PROTEIN-RELATED"/>
    <property type="match status" value="1"/>
</dbReference>
<dbReference type="AlphaFoldDB" id="A0A813LFQ9"/>
<name>A0A813LFQ9_POLGL</name>
<dbReference type="PANTHER" id="PTHR20837:SF0">
    <property type="entry name" value="COILED-COIL AND C2 DOMAIN-CONTAINING PROTEIN 2A"/>
    <property type="match status" value="1"/>
</dbReference>
<reference evidence="2" key="1">
    <citation type="submission" date="2021-02" db="EMBL/GenBank/DDBJ databases">
        <authorList>
            <person name="Dougan E. K."/>
            <person name="Rhodes N."/>
            <person name="Thang M."/>
            <person name="Chan C."/>
        </authorList>
    </citation>
    <scope>NUCLEOTIDE SEQUENCE</scope>
</reference>
<evidence type="ECO:0000259" key="1">
    <source>
        <dbReference type="Pfam" id="PF24656"/>
    </source>
</evidence>
<sequence length="178" mass="19699">RFRREQVSGFSSTDIQSYCVLCDLVPEGEGMVVLRRDNHTGNCEFWHALRGEPFYLPHSSSSGLGGFSFCPKRNSPSGGEALVKATASLPIRQVHLVFNSDNVWANLQSQNSASTNTGLKDVRFDLNNSRHWKPLFARGRDDLLHLSGLPADPPQYAGVSFDPAASYRLEDPSQALVY</sequence>